<evidence type="ECO:0000313" key="4">
    <source>
        <dbReference type="Proteomes" id="UP001500713"/>
    </source>
</evidence>
<protein>
    <submittedName>
        <fullName evidence="3">SRPBCC family protein</fullName>
    </submittedName>
</protein>
<proteinExistence type="inferred from homology"/>
<reference evidence="3 4" key="1">
    <citation type="journal article" date="2019" name="Int. J. Syst. Evol. Microbiol.">
        <title>The Global Catalogue of Microorganisms (GCM) 10K type strain sequencing project: providing services to taxonomists for standard genome sequencing and annotation.</title>
        <authorList>
            <consortium name="The Broad Institute Genomics Platform"/>
            <consortium name="The Broad Institute Genome Sequencing Center for Infectious Disease"/>
            <person name="Wu L."/>
            <person name="Ma J."/>
        </authorList>
    </citation>
    <scope>NUCLEOTIDE SEQUENCE [LARGE SCALE GENOMIC DNA]</scope>
    <source>
        <strain evidence="3 4">JCM 14162</strain>
    </source>
</reference>
<dbReference type="RefSeq" id="WP_229955775.1">
    <property type="nucleotide sequence ID" value="NZ_BAAAEM010000003.1"/>
</dbReference>
<evidence type="ECO:0000313" key="3">
    <source>
        <dbReference type="EMBL" id="GAA0487237.1"/>
    </source>
</evidence>
<dbReference type="InterPro" id="IPR023393">
    <property type="entry name" value="START-like_dom_sf"/>
</dbReference>
<comment type="caution">
    <text evidence="3">The sequence shown here is derived from an EMBL/GenBank/DDBJ whole genome shotgun (WGS) entry which is preliminary data.</text>
</comment>
<dbReference type="Pfam" id="PF08327">
    <property type="entry name" value="AHSA1"/>
    <property type="match status" value="1"/>
</dbReference>
<feature type="domain" description="Activator of Hsp90 ATPase homologue 1/2-like C-terminal" evidence="2">
    <location>
        <begin position="32"/>
        <end position="156"/>
    </location>
</feature>
<dbReference type="Gene3D" id="3.30.530.20">
    <property type="match status" value="1"/>
</dbReference>
<organism evidence="3 4">
    <name type="scientific">Parasphingorhabdus litoris</name>
    <dbReference type="NCBI Taxonomy" id="394733"/>
    <lineage>
        <taxon>Bacteria</taxon>
        <taxon>Pseudomonadati</taxon>
        <taxon>Pseudomonadota</taxon>
        <taxon>Alphaproteobacteria</taxon>
        <taxon>Sphingomonadales</taxon>
        <taxon>Sphingomonadaceae</taxon>
        <taxon>Parasphingorhabdus</taxon>
    </lineage>
</organism>
<name>A0ABN1AZL0_9SPHN</name>
<dbReference type="InterPro" id="IPR013538">
    <property type="entry name" value="ASHA1/2-like_C"/>
</dbReference>
<dbReference type="CDD" id="cd08893">
    <property type="entry name" value="SRPBCC_CalC_Aha1-like_GntR-HTH"/>
    <property type="match status" value="1"/>
</dbReference>
<evidence type="ECO:0000256" key="1">
    <source>
        <dbReference type="ARBA" id="ARBA00006817"/>
    </source>
</evidence>
<accession>A0ABN1AZL0</accession>
<dbReference type="EMBL" id="BAAAEM010000003">
    <property type="protein sequence ID" value="GAA0487237.1"/>
    <property type="molecule type" value="Genomic_DNA"/>
</dbReference>
<gene>
    <name evidence="3" type="ORF">GCM10009096_32630</name>
</gene>
<evidence type="ECO:0000259" key="2">
    <source>
        <dbReference type="Pfam" id="PF08327"/>
    </source>
</evidence>
<comment type="similarity">
    <text evidence="1">Belongs to the AHA1 family.</text>
</comment>
<dbReference type="Proteomes" id="UP001500713">
    <property type="component" value="Unassembled WGS sequence"/>
</dbReference>
<sequence>MPDSTLIKTIPTRASTGEPCTPDFVYTIYIAASQEKVWNGLIDREITKAYWGHYNESDWKQGSRWEHVTADGSGKVATRGQILEIDPPNKMVWSWAFDTDADNPAKLSRVTYELVALGPDTRLTVTHSELEPGSDMDKGVREGWPAVLSNLKSMIETGKAMSEEDWK</sequence>
<dbReference type="SUPFAM" id="SSF55961">
    <property type="entry name" value="Bet v1-like"/>
    <property type="match status" value="1"/>
</dbReference>
<keyword evidence="4" id="KW-1185">Reference proteome</keyword>